<dbReference type="KEGG" id="nai:NECAME_08510"/>
<organism evidence="2 3">
    <name type="scientific">Necator americanus</name>
    <name type="common">Human hookworm</name>
    <dbReference type="NCBI Taxonomy" id="51031"/>
    <lineage>
        <taxon>Eukaryota</taxon>
        <taxon>Metazoa</taxon>
        <taxon>Ecdysozoa</taxon>
        <taxon>Nematoda</taxon>
        <taxon>Chromadorea</taxon>
        <taxon>Rhabditida</taxon>
        <taxon>Rhabditina</taxon>
        <taxon>Rhabditomorpha</taxon>
        <taxon>Strongyloidea</taxon>
        <taxon>Ancylostomatidae</taxon>
        <taxon>Bunostominae</taxon>
        <taxon>Necator</taxon>
    </lineage>
</organism>
<evidence type="ECO:0000313" key="3">
    <source>
        <dbReference type="Proteomes" id="UP000053676"/>
    </source>
</evidence>
<proteinExistence type="predicted"/>
<feature type="compositionally biased region" description="Polar residues" evidence="1">
    <location>
        <begin position="120"/>
        <end position="137"/>
    </location>
</feature>
<reference evidence="3" key="1">
    <citation type="journal article" date="2014" name="Nat. Genet.">
        <title>Genome of the human hookworm Necator americanus.</title>
        <authorList>
            <person name="Tang Y.T."/>
            <person name="Gao X."/>
            <person name="Rosa B.A."/>
            <person name="Abubucker S."/>
            <person name="Hallsworth-Pepin K."/>
            <person name="Martin J."/>
            <person name="Tyagi R."/>
            <person name="Heizer E."/>
            <person name="Zhang X."/>
            <person name="Bhonagiri-Palsikar V."/>
            <person name="Minx P."/>
            <person name="Warren W.C."/>
            <person name="Wang Q."/>
            <person name="Zhan B."/>
            <person name="Hotez P.J."/>
            <person name="Sternberg P.W."/>
            <person name="Dougall A."/>
            <person name="Gaze S.T."/>
            <person name="Mulvenna J."/>
            <person name="Sotillo J."/>
            <person name="Ranganathan S."/>
            <person name="Rabelo E.M."/>
            <person name="Wilson R.K."/>
            <person name="Felgner P.L."/>
            <person name="Bethony J."/>
            <person name="Hawdon J.M."/>
            <person name="Gasser R.B."/>
            <person name="Loukas A."/>
            <person name="Mitreva M."/>
        </authorList>
    </citation>
    <scope>NUCLEOTIDE SEQUENCE [LARGE SCALE GENOMIC DNA]</scope>
</reference>
<accession>W2TJN4</accession>
<evidence type="ECO:0000313" key="2">
    <source>
        <dbReference type="EMBL" id="ETN81381.1"/>
    </source>
</evidence>
<sequence>MSATEKPNISHETTSSTPSLTISATIAQVVKKMFAHLSLWKRRYMNSAQSRIPTQDLRSAYRAVATFGATGVSAAPLHVSSTATTLQRRHQRSIEFFLIHLGTSMQKESFNSHTKDGLSPKTSNSDLESRSHGTTFN</sequence>
<dbReference type="Proteomes" id="UP000053676">
    <property type="component" value="Unassembled WGS sequence"/>
</dbReference>
<evidence type="ECO:0000256" key="1">
    <source>
        <dbReference type="SAM" id="MobiDB-lite"/>
    </source>
</evidence>
<dbReference type="CTD" id="25348539"/>
<name>W2TJN4_NECAM</name>
<keyword evidence="3" id="KW-1185">Reference proteome</keyword>
<protein>
    <submittedName>
        <fullName evidence="2">Uncharacterized protein</fullName>
    </submittedName>
</protein>
<gene>
    <name evidence="2" type="ORF">NECAME_08510</name>
</gene>
<dbReference type="EMBL" id="KI658737">
    <property type="protein sequence ID" value="ETN81381.1"/>
    <property type="molecule type" value="Genomic_DNA"/>
</dbReference>
<dbReference type="GeneID" id="25348539"/>
<feature type="region of interest" description="Disordered" evidence="1">
    <location>
        <begin position="109"/>
        <end position="137"/>
    </location>
</feature>
<dbReference type="AlphaFoldDB" id="W2TJN4"/>